<keyword evidence="8" id="KW-1185">Reference proteome</keyword>
<proteinExistence type="inferred from homology"/>
<keyword evidence="2 4" id="KW-0862">Zinc</keyword>
<dbReference type="PROSITE" id="PS00059">
    <property type="entry name" value="ADH_ZINC"/>
    <property type="match status" value="1"/>
</dbReference>
<gene>
    <name evidence="7" type="ORF">KTH90_10530</name>
</gene>
<dbReference type="Gene3D" id="3.40.50.720">
    <property type="entry name" value="NAD(P)-binding Rossmann-like Domain"/>
    <property type="match status" value="1"/>
</dbReference>
<accession>A0ABS6K7G8</accession>
<evidence type="ECO:0000256" key="1">
    <source>
        <dbReference type="ARBA" id="ARBA00022723"/>
    </source>
</evidence>
<keyword evidence="1 4" id="KW-0479">Metal-binding</keyword>
<comment type="cofactor">
    <cofactor evidence="4">
        <name>Zn(2+)</name>
        <dbReference type="ChEBI" id="CHEBI:29105"/>
    </cofactor>
</comment>
<dbReference type="PANTHER" id="PTHR43401:SF2">
    <property type="entry name" value="L-THREONINE 3-DEHYDROGENASE"/>
    <property type="match status" value="1"/>
</dbReference>
<evidence type="ECO:0000259" key="6">
    <source>
        <dbReference type="Pfam" id="PF08240"/>
    </source>
</evidence>
<evidence type="ECO:0000313" key="7">
    <source>
        <dbReference type="EMBL" id="MBU9726447.1"/>
    </source>
</evidence>
<dbReference type="CDD" id="cd08234">
    <property type="entry name" value="threonine_DH_like"/>
    <property type="match status" value="1"/>
</dbReference>
<dbReference type="PANTHER" id="PTHR43401">
    <property type="entry name" value="L-THREONINE 3-DEHYDROGENASE"/>
    <property type="match status" value="1"/>
</dbReference>
<dbReference type="InterPro" id="IPR013149">
    <property type="entry name" value="ADH-like_C"/>
</dbReference>
<organism evidence="7 8">
    <name type="scientific">Diplocloster modestus</name>
    <dbReference type="NCBI Taxonomy" id="2850322"/>
    <lineage>
        <taxon>Bacteria</taxon>
        <taxon>Bacillati</taxon>
        <taxon>Bacillota</taxon>
        <taxon>Clostridia</taxon>
        <taxon>Lachnospirales</taxon>
        <taxon>Lachnospiraceae</taxon>
        <taxon>Diplocloster</taxon>
    </lineage>
</organism>
<evidence type="ECO:0000256" key="4">
    <source>
        <dbReference type="RuleBase" id="RU361277"/>
    </source>
</evidence>
<protein>
    <submittedName>
        <fullName evidence="7">Zinc-dependent alcohol dehydrogenase family protein</fullName>
    </submittedName>
</protein>
<comment type="caution">
    <text evidence="7">The sequence shown here is derived from an EMBL/GenBank/DDBJ whole genome shotgun (WGS) entry which is preliminary data.</text>
</comment>
<dbReference type="Proteomes" id="UP001314681">
    <property type="component" value="Unassembled WGS sequence"/>
</dbReference>
<dbReference type="InterPro" id="IPR011032">
    <property type="entry name" value="GroES-like_sf"/>
</dbReference>
<dbReference type="EMBL" id="JAHQCX010000006">
    <property type="protein sequence ID" value="MBU9726447.1"/>
    <property type="molecule type" value="Genomic_DNA"/>
</dbReference>
<evidence type="ECO:0000256" key="3">
    <source>
        <dbReference type="ARBA" id="ARBA00023002"/>
    </source>
</evidence>
<name>A0ABS6K7G8_9FIRM</name>
<sequence>MKAAVFYGKHDIKVEEVPMPQVGERDVLIKVEACGICGTDVHIYEGDKGAAACTPPTILGHEFSGVVEAAGKLVTGIRAGERVSVDPNHYCGNCAYCRDGIAHFCEHMTGYGTTVNGGFAQYCSVDERQVYRLGKHTSFEQGAMTEPLACCLHGIDMCGVQPGSHVAVIGGGMIGLLMVQLSKLSGAASVVLLEPVEGKRDMGRRMGADLCINPIGTDVGKLLAEQGISRLDTVIECVGNVNTIRQAIDLAGKKSVVMMFGLTKPDDELKIRPFEIFEKEIELKSSYINPYTQKRALDLIDSGQVDVKSMICETAGLGELAGILSSPERRSKGKYVISPWI</sequence>
<dbReference type="InterPro" id="IPR050129">
    <property type="entry name" value="Zn_alcohol_dh"/>
</dbReference>
<dbReference type="SUPFAM" id="SSF51735">
    <property type="entry name" value="NAD(P)-binding Rossmann-fold domains"/>
    <property type="match status" value="1"/>
</dbReference>
<dbReference type="SUPFAM" id="SSF50129">
    <property type="entry name" value="GroES-like"/>
    <property type="match status" value="1"/>
</dbReference>
<evidence type="ECO:0000313" key="8">
    <source>
        <dbReference type="Proteomes" id="UP001314681"/>
    </source>
</evidence>
<comment type="similarity">
    <text evidence="4">Belongs to the zinc-containing alcohol dehydrogenase family.</text>
</comment>
<evidence type="ECO:0000256" key="2">
    <source>
        <dbReference type="ARBA" id="ARBA00022833"/>
    </source>
</evidence>
<keyword evidence="3" id="KW-0560">Oxidoreductase</keyword>
<dbReference type="Gene3D" id="3.90.180.10">
    <property type="entry name" value="Medium-chain alcohol dehydrogenases, catalytic domain"/>
    <property type="match status" value="1"/>
</dbReference>
<dbReference type="InterPro" id="IPR002328">
    <property type="entry name" value="ADH_Zn_CS"/>
</dbReference>
<feature type="domain" description="Alcohol dehydrogenase-like N-terminal" evidence="6">
    <location>
        <begin position="24"/>
        <end position="133"/>
    </location>
</feature>
<dbReference type="InterPro" id="IPR036291">
    <property type="entry name" value="NAD(P)-bd_dom_sf"/>
</dbReference>
<feature type="domain" description="Alcohol dehydrogenase-like C-terminal" evidence="5">
    <location>
        <begin position="174"/>
        <end position="300"/>
    </location>
</feature>
<dbReference type="RefSeq" id="WP_238726774.1">
    <property type="nucleotide sequence ID" value="NZ_JAHQCX010000006.1"/>
</dbReference>
<evidence type="ECO:0000259" key="5">
    <source>
        <dbReference type="Pfam" id="PF00107"/>
    </source>
</evidence>
<dbReference type="InterPro" id="IPR013154">
    <property type="entry name" value="ADH-like_N"/>
</dbReference>
<dbReference type="Pfam" id="PF08240">
    <property type="entry name" value="ADH_N"/>
    <property type="match status" value="1"/>
</dbReference>
<reference evidence="7 8" key="1">
    <citation type="submission" date="2021-06" db="EMBL/GenBank/DDBJ databases">
        <title>Description of novel taxa of the family Lachnospiraceae.</title>
        <authorList>
            <person name="Chaplin A.V."/>
            <person name="Sokolova S.R."/>
            <person name="Pikina A.P."/>
            <person name="Korzhanova M."/>
            <person name="Belova V."/>
            <person name="Korostin D."/>
            <person name="Efimov B.A."/>
        </authorList>
    </citation>
    <scope>NUCLEOTIDE SEQUENCE [LARGE SCALE GENOMIC DNA]</scope>
    <source>
        <strain evidence="7 8">ASD4241</strain>
    </source>
</reference>
<dbReference type="Pfam" id="PF00107">
    <property type="entry name" value="ADH_zinc_N"/>
    <property type="match status" value="1"/>
</dbReference>